<dbReference type="OrthoDB" id="14720at2"/>
<evidence type="ECO:0000313" key="3">
    <source>
        <dbReference type="Proteomes" id="UP000002043"/>
    </source>
</evidence>
<gene>
    <name evidence="2" type="ordered locus">Thal_0480</name>
</gene>
<dbReference type="KEGG" id="tal:Thal_0480"/>
<evidence type="ECO:0000313" key="2">
    <source>
        <dbReference type="EMBL" id="ADC89114.1"/>
    </source>
</evidence>
<dbReference type="RefSeq" id="WP_012991521.1">
    <property type="nucleotide sequence ID" value="NC_013894.1"/>
</dbReference>
<dbReference type="STRING" id="638303.Thal_0480"/>
<name>D3SPM7_THEAH</name>
<reference evidence="3" key="1">
    <citation type="journal article" date="2010" name="Stand. Genomic Sci.">
        <title>Complete genome sequence of Thermocrinis albus type strain (HI 11/12T).</title>
        <authorList>
            <person name="Wirth R."/>
            <person name="Sikorski J."/>
            <person name="Brambilla E."/>
            <person name="Misra M."/>
            <person name="Lapidus A."/>
            <person name="Copeland A."/>
            <person name="Nolan M."/>
            <person name="Lucas S."/>
            <person name="Chen F."/>
            <person name="Tice H."/>
            <person name="Cheng J.F."/>
            <person name="Han C."/>
            <person name="Detter J.C."/>
            <person name="Tapia R."/>
            <person name="Bruce D."/>
            <person name="Goodwin L."/>
            <person name="Pitluck S."/>
            <person name="Pati A."/>
            <person name="Anderson I."/>
            <person name="Ivanova N."/>
            <person name="Mavromatis K."/>
            <person name="Mikhailova N."/>
            <person name="Chen A."/>
            <person name="Palaniappan K."/>
            <person name="Bilek Y."/>
            <person name="Hader T."/>
            <person name="Land M."/>
            <person name="Hauser L."/>
            <person name="Chang Y.J."/>
            <person name="Jeffries C.D."/>
            <person name="Tindall B.J."/>
            <person name="Rohde M."/>
            <person name="Goker M."/>
            <person name="Bristow J."/>
            <person name="Eisen J.A."/>
            <person name="Markowitz V."/>
            <person name="Hugenholtz P."/>
            <person name="Kyrpides N.C."/>
            <person name="Klenk H.P."/>
        </authorList>
    </citation>
    <scope>NUCLEOTIDE SEQUENCE [LARGE SCALE GENOMIC DNA]</scope>
    <source>
        <strain evidence="3">DSM 14484 / JCM 11386 / HI 11/12</strain>
    </source>
</reference>
<protein>
    <submittedName>
        <fullName evidence="2">Uncharacterized protein</fullName>
    </submittedName>
</protein>
<dbReference type="Proteomes" id="UP000002043">
    <property type="component" value="Chromosome"/>
</dbReference>
<proteinExistence type="predicted"/>
<accession>D3SPM7</accession>
<evidence type="ECO:0000256" key="1">
    <source>
        <dbReference type="SAM" id="Phobius"/>
    </source>
</evidence>
<dbReference type="EMBL" id="CP001931">
    <property type="protein sequence ID" value="ADC89114.1"/>
    <property type="molecule type" value="Genomic_DNA"/>
</dbReference>
<sequence>METLWKLLEPLMTEPLFQFFLYMALLQILVQVFLERRYAFWVSSVITTYFWTQHRDLITAVKGWGVILAIVAVYLLMRRYVESEPFLYLRGVKRCPVCCSVVSKRARVCPFCRTQLFQEEKDGTEG</sequence>
<keyword evidence="3" id="KW-1185">Reference proteome</keyword>
<feature type="transmembrane region" description="Helical" evidence="1">
    <location>
        <begin position="57"/>
        <end position="77"/>
    </location>
</feature>
<feature type="transmembrane region" description="Helical" evidence="1">
    <location>
        <begin position="16"/>
        <end position="34"/>
    </location>
</feature>
<keyword evidence="1" id="KW-1133">Transmembrane helix</keyword>
<keyword evidence="1" id="KW-0472">Membrane</keyword>
<dbReference type="HOGENOM" id="CLU_2002835_0_0_0"/>
<dbReference type="AlphaFoldDB" id="D3SPM7"/>
<organism evidence="2 3">
    <name type="scientific">Thermocrinis albus (strain DSM 14484 / JCM 11386 / HI 11/12)</name>
    <dbReference type="NCBI Taxonomy" id="638303"/>
    <lineage>
        <taxon>Bacteria</taxon>
        <taxon>Pseudomonadati</taxon>
        <taxon>Aquificota</taxon>
        <taxon>Aquificia</taxon>
        <taxon>Aquificales</taxon>
        <taxon>Aquificaceae</taxon>
        <taxon>Thermocrinis</taxon>
    </lineage>
</organism>
<keyword evidence="1" id="KW-0812">Transmembrane</keyword>